<dbReference type="AlphaFoldDB" id="A0A1C6Z3T8"/>
<protein>
    <submittedName>
        <fullName evidence="1">Uncharacterized protein</fullName>
    </submittedName>
</protein>
<evidence type="ECO:0000313" key="2">
    <source>
        <dbReference type="Proteomes" id="UP000094844"/>
    </source>
</evidence>
<accession>A0A1C6Z3T8</accession>
<sequence length="93" mass="10902">MSWDFNDSAPQASNLRIVEPSGMRKYYEWRRLIRYMNLPPNDAAARVGDLRYERLPERGPYNFSIRLSQQHRVHFTVDNTAKRITVLSIGPHG</sequence>
<dbReference type="OrthoDB" id="6630555at2"/>
<reference evidence="1 2" key="1">
    <citation type="submission" date="2016-09" db="EMBL/GenBank/DDBJ databases">
        <authorList>
            <person name="Capua I."/>
            <person name="De Benedictis P."/>
            <person name="Joannis T."/>
            <person name="Lombin L.H."/>
            <person name="Cattoli G."/>
        </authorList>
    </citation>
    <scope>NUCLEOTIDE SEQUENCE [LARGE SCALE GENOMIC DNA]</scope>
    <source>
        <strain evidence="1 2">GB001</strain>
    </source>
</reference>
<name>A0A1C6Z3T8_HAFAL</name>
<proteinExistence type="predicted"/>
<gene>
    <name evidence="1" type="ORF">BN1044_03200</name>
</gene>
<dbReference type="EMBL" id="FMIQ01000059">
    <property type="protein sequence ID" value="SCM53705.1"/>
    <property type="molecule type" value="Genomic_DNA"/>
</dbReference>
<dbReference type="Proteomes" id="UP000094844">
    <property type="component" value="Unassembled WGS sequence"/>
</dbReference>
<evidence type="ECO:0000313" key="1">
    <source>
        <dbReference type="EMBL" id="SCM53705.1"/>
    </source>
</evidence>
<dbReference type="RefSeq" id="WP_072309535.1">
    <property type="nucleotide sequence ID" value="NZ_FMIQ01000059.1"/>
</dbReference>
<organism evidence="1 2">
    <name type="scientific">Hafnia alvei</name>
    <dbReference type="NCBI Taxonomy" id="569"/>
    <lineage>
        <taxon>Bacteria</taxon>
        <taxon>Pseudomonadati</taxon>
        <taxon>Pseudomonadota</taxon>
        <taxon>Gammaproteobacteria</taxon>
        <taxon>Enterobacterales</taxon>
        <taxon>Hafniaceae</taxon>
        <taxon>Hafnia</taxon>
    </lineage>
</organism>